<gene>
    <name evidence="1" type="ORF">BDM02DRAFT_3156338</name>
</gene>
<accession>A0ACB6ZCH0</accession>
<dbReference type="Proteomes" id="UP000886501">
    <property type="component" value="Unassembled WGS sequence"/>
</dbReference>
<evidence type="ECO:0000313" key="1">
    <source>
        <dbReference type="EMBL" id="KAF9647003.1"/>
    </source>
</evidence>
<comment type="caution">
    <text evidence="1">The sequence shown here is derived from an EMBL/GenBank/DDBJ whole genome shotgun (WGS) entry which is preliminary data.</text>
</comment>
<protein>
    <submittedName>
        <fullName evidence="1">Uncharacterized protein</fullName>
    </submittedName>
</protein>
<dbReference type="EMBL" id="MU118043">
    <property type="protein sequence ID" value="KAF9647003.1"/>
    <property type="molecule type" value="Genomic_DNA"/>
</dbReference>
<name>A0ACB6ZCH0_THEGA</name>
<evidence type="ECO:0000313" key="2">
    <source>
        <dbReference type="Proteomes" id="UP000886501"/>
    </source>
</evidence>
<reference evidence="1" key="1">
    <citation type="submission" date="2019-10" db="EMBL/GenBank/DDBJ databases">
        <authorList>
            <consortium name="DOE Joint Genome Institute"/>
            <person name="Kuo A."/>
            <person name="Miyauchi S."/>
            <person name="Kiss E."/>
            <person name="Drula E."/>
            <person name="Kohler A."/>
            <person name="Sanchez-Garcia M."/>
            <person name="Andreopoulos B."/>
            <person name="Barry K.W."/>
            <person name="Bonito G."/>
            <person name="Buee M."/>
            <person name="Carver A."/>
            <person name="Chen C."/>
            <person name="Cichocki N."/>
            <person name="Clum A."/>
            <person name="Culley D."/>
            <person name="Crous P.W."/>
            <person name="Fauchery L."/>
            <person name="Girlanda M."/>
            <person name="Hayes R."/>
            <person name="Keri Z."/>
            <person name="Labutti K."/>
            <person name="Lipzen A."/>
            <person name="Lombard V."/>
            <person name="Magnuson J."/>
            <person name="Maillard F."/>
            <person name="Morin E."/>
            <person name="Murat C."/>
            <person name="Nolan M."/>
            <person name="Ohm R."/>
            <person name="Pangilinan J."/>
            <person name="Pereira M."/>
            <person name="Perotto S."/>
            <person name="Peter M."/>
            <person name="Riley R."/>
            <person name="Sitrit Y."/>
            <person name="Stielow B."/>
            <person name="Szollosi G."/>
            <person name="Zifcakova L."/>
            <person name="Stursova M."/>
            <person name="Spatafora J.W."/>
            <person name="Tedersoo L."/>
            <person name="Vaario L.-M."/>
            <person name="Yamada A."/>
            <person name="Yan M."/>
            <person name="Wang P."/>
            <person name="Xu J."/>
            <person name="Bruns T."/>
            <person name="Baldrian P."/>
            <person name="Vilgalys R."/>
            <person name="Henrissat B."/>
            <person name="Grigoriev I.V."/>
            <person name="Hibbett D."/>
            <person name="Nagy L.G."/>
            <person name="Martin F.M."/>
        </authorList>
    </citation>
    <scope>NUCLEOTIDE SEQUENCE</scope>
    <source>
        <strain evidence="1">P2</strain>
    </source>
</reference>
<sequence>MSADPHSTHSSQSLSDFRLDFSPSYILVGVYRLSTDASIRVPVWTKCRHGFVRGALVGFVWAFFTFRIQKSFIRLFLSKSARVTGLSNHSLFGYPIPFELTTLAALITLGDQVNIILNFFLRRNIAIAKQRVWEQTVASRGKGPSFWKPYVEEWDHPPVITKPGWDAWLSGTVARFVIRKILLYPVQIYPFFGIFVSAYLKALGTGTYLHKPYFEAKGMTKLEIATFVEERKRHYRAFGFCASLLEALPIVGVFFSVSNRIGAAMWAHDLEKRQHVVAQRKGLKID</sequence>
<proteinExistence type="predicted"/>
<reference evidence="1" key="2">
    <citation type="journal article" date="2020" name="Nat. Commun.">
        <title>Large-scale genome sequencing of mycorrhizal fungi provides insights into the early evolution of symbiotic traits.</title>
        <authorList>
            <person name="Miyauchi S."/>
            <person name="Kiss E."/>
            <person name="Kuo A."/>
            <person name="Drula E."/>
            <person name="Kohler A."/>
            <person name="Sanchez-Garcia M."/>
            <person name="Morin E."/>
            <person name="Andreopoulos B."/>
            <person name="Barry K.W."/>
            <person name="Bonito G."/>
            <person name="Buee M."/>
            <person name="Carver A."/>
            <person name="Chen C."/>
            <person name="Cichocki N."/>
            <person name="Clum A."/>
            <person name="Culley D."/>
            <person name="Crous P.W."/>
            <person name="Fauchery L."/>
            <person name="Girlanda M."/>
            <person name="Hayes R.D."/>
            <person name="Keri Z."/>
            <person name="LaButti K."/>
            <person name="Lipzen A."/>
            <person name="Lombard V."/>
            <person name="Magnuson J."/>
            <person name="Maillard F."/>
            <person name="Murat C."/>
            <person name="Nolan M."/>
            <person name="Ohm R.A."/>
            <person name="Pangilinan J."/>
            <person name="Pereira M.F."/>
            <person name="Perotto S."/>
            <person name="Peter M."/>
            <person name="Pfister S."/>
            <person name="Riley R."/>
            <person name="Sitrit Y."/>
            <person name="Stielow J.B."/>
            <person name="Szollosi G."/>
            <person name="Zifcakova L."/>
            <person name="Stursova M."/>
            <person name="Spatafora J.W."/>
            <person name="Tedersoo L."/>
            <person name="Vaario L.M."/>
            <person name="Yamada A."/>
            <person name="Yan M."/>
            <person name="Wang P."/>
            <person name="Xu J."/>
            <person name="Bruns T."/>
            <person name="Baldrian P."/>
            <person name="Vilgalys R."/>
            <person name="Dunand C."/>
            <person name="Henrissat B."/>
            <person name="Grigoriev I.V."/>
            <person name="Hibbett D."/>
            <person name="Nagy L.G."/>
            <person name="Martin F.M."/>
        </authorList>
    </citation>
    <scope>NUCLEOTIDE SEQUENCE</scope>
    <source>
        <strain evidence="1">P2</strain>
    </source>
</reference>
<keyword evidence="2" id="KW-1185">Reference proteome</keyword>
<organism evidence="1 2">
    <name type="scientific">Thelephora ganbajun</name>
    <name type="common">Ganba fungus</name>
    <dbReference type="NCBI Taxonomy" id="370292"/>
    <lineage>
        <taxon>Eukaryota</taxon>
        <taxon>Fungi</taxon>
        <taxon>Dikarya</taxon>
        <taxon>Basidiomycota</taxon>
        <taxon>Agaricomycotina</taxon>
        <taxon>Agaricomycetes</taxon>
        <taxon>Thelephorales</taxon>
        <taxon>Thelephoraceae</taxon>
        <taxon>Thelephora</taxon>
    </lineage>
</organism>